<dbReference type="Proteomes" id="UP001314229">
    <property type="component" value="Unassembled WGS sequence"/>
</dbReference>
<evidence type="ECO:0000313" key="2">
    <source>
        <dbReference type="Proteomes" id="UP001314229"/>
    </source>
</evidence>
<organism evidence="1 2">
    <name type="scientific">Scomber scombrus</name>
    <name type="common">Atlantic mackerel</name>
    <name type="synonym">Scomber vernalis</name>
    <dbReference type="NCBI Taxonomy" id="13677"/>
    <lineage>
        <taxon>Eukaryota</taxon>
        <taxon>Metazoa</taxon>
        <taxon>Chordata</taxon>
        <taxon>Craniata</taxon>
        <taxon>Vertebrata</taxon>
        <taxon>Euteleostomi</taxon>
        <taxon>Actinopterygii</taxon>
        <taxon>Neopterygii</taxon>
        <taxon>Teleostei</taxon>
        <taxon>Neoteleostei</taxon>
        <taxon>Acanthomorphata</taxon>
        <taxon>Pelagiaria</taxon>
        <taxon>Scombriformes</taxon>
        <taxon>Scombridae</taxon>
        <taxon>Scomber</taxon>
    </lineage>
</organism>
<protein>
    <submittedName>
        <fullName evidence="1">General transcription factor II-I repeat domain-containing protein 2-like</fullName>
    </submittedName>
</protein>
<comment type="caution">
    <text evidence="1">The sequence shown here is derived from an EMBL/GenBank/DDBJ whole genome shotgun (WGS) entry which is preliminary data.</text>
</comment>
<proteinExistence type="predicted"/>
<reference evidence="1 2" key="1">
    <citation type="submission" date="2024-01" db="EMBL/GenBank/DDBJ databases">
        <authorList>
            <person name="Alioto T."/>
            <person name="Alioto T."/>
            <person name="Gomez Garrido J."/>
        </authorList>
    </citation>
    <scope>NUCLEOTIDE SEQUENCE [LARGE SCALE GENOMIC DNA]</scope>
</reference>
<sequence>MRELESEFRRFGGMTMYGAMFSFLIKPGSFDGHDLDVSLIDWMDKQDMEIQLIELKSSTLWVFVCLQTPKSRNHSSLSRGDRGVKRNGNGKFKKNNIYFEMDIKWTETSALKQILRSFTNRMRRRRKQ</sequence>
<dbReference type="EMBL" id="CAWUFR010000282">
    <property type="protein sequence ID" value="CAK6975059.1"/>
    <property type="molecule type" value="Genomic_DNA"/>
</dbReference>
<keyword evidence="2" id="KW-1185">Reference proteome</keyword>
<name>A0AAV1PW34_SCOSC</name>
<gene>
    <name evidence="1" type="ORF">FSCOSCO3_A011226</name>
</gene>
<dbReference type="AlphaFoldDB" id="A0AAV1PW34"/>
<accession>A0AAV1PW34</accession>
<evidence type="ECO:0000313" key="1">
    <source>
        <dbReference type="EMBL" id="CAK6975059.1"/>
    </source>
</evidence>